<reference evidence="2 3" key="1">
    <citation type="journal article" date="2018" name="Evol. Lett.">
        <title>Horizontal gene cluster transfer increased hallucinogenic mushroom diversity.</title>
        <authorList>
            <person name="Reynolds H.T."/>
            <person name="Vijayakumar V."/>
            <person name="Gluck-Thaler E."/>
            <person name="Korotkin H.B."/>
            <person name="Matheny P.B."/>
            <person name="Slot J.C."/>
        </authorList>
    </citation>
    <scope>NUCLEOTIDE SEQUENCE [LARGE SCALE GENOMIC DNA]</scope>
    <source>
        <strain evidence="2 3">SRW20</strain>
    </source>
</reference>
<keyword evidence="3" id="KW-1185">Reference proteome</keyword>
<sequence>MRLVSLYTALTSPPSVQHSQPASTSSTRPQNRGVAPQARALHLPTTTRPLPSSQTIGAQRAHLPAQTKSPSTWRSRKAVGGCVERACDLGGDACALRLRLHLRRPSFRAPGDRGKRLVVAGRPTTSEWVPVPAQTKTPSSGRSRKALGQRGAGLQPRSGCLRQADQDAKQLEIEEGG</sequence>
<gene>
    <name evidence="2" type="ORF">CVT26_006138</name>
</gene>
<evidence type="ECO:0000256" key="1">
    <source>
        <dbReference type="SAM" id="MobiDB-lite"/>
    </source>
</evidence>
<proteinExistence type="predicted"/>
<dbReference type="EMBL" id="NHYE01000718">
    <property type="protein sequence ID" value="PPR03596.1"/>
    <property type="molecule type" value="Genomic_DNA"/>
</dbReference>
<organism evidence="2 3">
    <name type="scientific">Gymnopilus dilepis</name>
    <dbReference type="NCBI Taxonomy" id="231916"/>
    <lineage>
        <taxon>Eukaryota</taxon>
        <taxon>Fungi</taxon>
        <taxon>Dikarya</taxon>
        <taxon>Basidiomycota</taxon>
        <taxon>Agaricomycotina</taxon>
        <taxon>Agaricomycetes</taxon>
        <taxon>Agaricomycetidae</taxon>
        <taxon>Agaricales</taxon>
        <taxon>Agaricineae</taxon>
        <taxon>Hymenogastraceae</taxon>
        <taxon>Gymnopilus</taxon>
    </lineage>
</organism>
<feature type="region of interest" description="Disordered" evidence="1">
    <location>
        <begin position="130"/>
        <end position="177"/>
    </location>
</feature>
<evidence type="ECO:0000313" key="3">
    <source>
        <dbReference type="Proteomes" id="UP000284706"/>
    </source>
</evidence>
<feature type="compositionally biased region" description="Polar residues" evidence="1">
    <location>
        <begin position="44"/>
        <end position="57"/>
    </location>
</feature>
<evidence type="ECO:0000313" key="2">
    <source>
        <dbReference type="EMBL" id="PPR03596.1"/>
    </source>
</evidence>
<feature type="compositionally biased region" description="Basic and acidic residues" evidence="1">
    <location>
        <begin position="164"/>
        <end position="177"/>
    </location>
</feature>
<comment type="caution">
    <text evidence="2">The sequence shown here is derived from an EMBL/GenBank/DDBJ whole genome shotgun (WGS) entry which is preliminary data.</text>
</comment>
<dbReference type="Proteomes" id="UP000284706">
    <property type="component" value="Unassembled WGS sequence"/>
</dbReference>
<feature type="compositionally biased region" description="Polar residues" evidence="1">
    <location>
        <begin position="9"/>
        <end position="30"/>
    </location>
</feature>
<protein>
    <submittedName>
        <fullName evidence="2">Uncharacterized protein</fullName>
    </submittedName>
</protein>
<name>A0A409YKN1_9AGAR</name>
<accession>A0A409YKN1</accession>
<dbReference type="InParanoid" id="A0A409YKN1"/>
<feature type="region of interest" description="Disordered" evidence="1">
    <location>
        <begin position="9"/>
        <end position="76"/>
    </location>
</feature>
<dbReference type="AlphaFoldDB" id="A0A409YKN1"/>